<dbReference type="OrthoDB" id="3172099at2"/>
<feature type="domain" description="HTH gntR-type" evidence="4">
    <location>
        <begin position="9"/>
        <end position="77"/>
    </location>
</feature>
<comment type="caution">
    <text evidence="5">The sequence shown here is derived from an EMBL/GenBank/DDBJ whole genome shotgun (WGS) entry which is preliminary data.</text>
</comment>
<dbReference type="InterPro" id="IPR011711">
    <property type="entry name" value="GntR_C"/>
</dbReference>
<dbReference type="GO" id="GO:0003700">
    <property type="term" value="F:DNA-binding transcription factor activity"/>
    <property type="evidence" value="ECO:0007669"/>
    <property type="project" value="InterPro"/>
</dbReference>
<dbReference type="SMART" id="SM00895">
    <property type="entry name" value="FCD"/>
    <property type="match status" value="1"/>
</dbReference>
<dbReference type="PANTHER" id="PTHR43537:SF24">
    <property type="entry name" value="GLUCONATE OPERON TRANSCRIPTIONAL REPRESSOR"/>
    <property type="match status" value="1"/>
</dbReference>
<dbReference type="Gene3D" id="1.10.10.10">
    <property type="entry name" value="Winged helix-like DNA-binding domain superfamily/Winged helix DNA-binding domain"/>
    <property type="match status" value="1"/>
</dbReference>
<dbReference type="InterPro" id="IPR008920">
    <property type="entry name" value="TF_FadR/GntR_C"/>
</dbReference>
<evidence type="ECO:0000256" key="2">
    <source>
        <dbReference type="ARBA" id="ARBA00023125"/>
    </source>
</evidence>
<evidence type="ECO:0000256" key="3">
    <source>
        <dbReference type="ARBA" id="ARBA00023163"/>
    </source>
</evidence>
<proteinExistence type="predicted"/>
<evidence type="ECO:0000313" key="6">
    <source>
        <dbReference type="Proteomes" id="UP000035088"/>
    </source>
</evidence>
<dbReference type="STRING" id="1073574.GOARA_042_00030"/>
<gene>
    <name evidence="5" type="ORF">GOARA_042_00030</name>
</gene>
<organism evidence="5 6">
    <name type="scientific">Gordonia araii NBRC 100433</name>
    <dbReference type="NCBI Taxonomy" id="1073574"/>
    <lineage>
        <taxon>Bacteria</taxon>
        <taxon>Bacillati</taxon>
        <taxon>Actinomycetota</taxon>
        <taxon>Actinomycetes</taxon>
        <taxon>Mycobacteriales</taxon>
        <taxon>Gordoniaceae</taxon>
        <taxon>Gordonia</taxon>
    </lineage>
</organism>
<keyword evidence="3" id="KW-0804">Transcription</keyword>
<dbReference type="EMBL" id="BAEE01000042">
    <property type="protein sequence ID" value="GAB09496.1"/>
    <property type="molecule type" value="Genomic_DNA"/>
</dbReference>
<dbReference type="InterPro" id="IPR000524">
    <property type="entry name" value="Tscrpt_reg_HTH_GntR"/>
</dbReference>
<dbReference type="Proteomes" id="UP000035088">
    <property type="component" value="Unassembled WGS sequence"/>
</dbReference>
<dbReference type="InterPro" id="IPR036388">
    <property type="entry name" value="WH-like_DNA-bd_sf"/>
</dbReference>
<dbReference type="PANTHER" id="PTHR43537">
    <property type="entry name" value="TRANSCRIPTIONAL REGULATOR, GNTR FAMILY"/>
    <property type="match status" value="1"/>
</dbReference>
<evidence type="ECO:0000256" key="1">
    <source>
        <dbReference type="ARBA" id="ARBA00023015"/>
    </source>
</evidence>
<keyword evidence="1" id="KW-0805">Transcription regulation</keyword>
<dbReference type="InterPro" id="IPR036390">
    <property type="entry name" value="WH_DNA-bd_sf"/>
</dbReference>
<dbReference type="SMART" id="SM00345">
    <property type="entry name" value="HTH_GNTR"/>
    <property type="match status" value="1"/>
</dbReference>
<dbReference type="GO" id="GO:0003677">
    <property type="term" value="F:DNA binding"/>
    <property type="evidence" value="ECO:0007669"/>
    <property type="project" value="UniProtKB-KW"/>
</dbReference>
<reference evidence="5 6" key="1">
    <citation type="submission" date="2011-11" db="EMBL/GenBank/DDBJ databases">
        <title>Whole genome shotgun sequence of Gordonia araii NBRC 100433.</title>
        <authorList>
            <person name="Yoshida Y."/>
            <person name="Hosoyama A."/>
            <person name="Tsuchikane K."/>
            <person name="Katsumata H."/>
            <person name="Yamazaki S."/>
            <person name="Fujita N."/>
        </authorList>
    </citation>
    <scope>NUCLEOTIDE SEQUENCE [LARGE SCALE GENOMIC DNA]</scope>
    <source>
        <strain evidence="5 6">NBRC 100433</strain>
    </source>
</reference>
<evidence type="ECO:0000313" key="5">
    <source>
        <dbReference type="EMBL" id="GAB09496.1"/>
    </source>
</evidence>
<keyword evidence="2" id="KW-0238">DNA-binding</keyword>
<protein>
    <submittedName>
        <fullName evidence="5">Putative GntR family transcriptional regulator</fullName>
    </submittedName>
</protein>
<dbReference type="SUPFAM" id="SSF48008">
    <property type="entry name" value="GntR ligand-binding domain-like"/>
    <property type="match status" value="1"/>
</dbReference>
<dbReference type="AlphaFoldDB" id="G7H0X1"/>
<dbReference type="PROSITE" id="PS50949">
    <property type="entry name" value="HTH_GNTR"/>
    <property type="match status" value="1"/>
</dbReference>
<dbReference type="PRINTS" id="PR00035">
    <property type="entry name" value="HTHGNTR"/>
</dbReference>
<evidence type="ECO:0000259" key="4">
    <source>
        <dbReference type="PROSITE" id="PS50949"/>
    </source>
</evidence>
<dbReference type="RefSeq" id="WP_007321571.1">
    <property type="nucleotide sequence ID" value="NZ_BAEE01000042.1"/>
</dbReference>
<dbReference type="Gene3D" id="1.20.120.530">
    <property type="entry name" value="GntR ligand-binding domain-like"/>
    <property type="match status" value="1"/>
</dbReference>
<name>G7H0X1_9ACTN</name>
<sequence length="246" mass="26207">MTFQPVVRRSVSEDVYDQIAARVVSGDLPVGGSLPSERDLAAALGVSRPAVREALKRLDGSGLVHIRQGDATTVRDIRREGGLDLLPLLLVAGGQLDLSVARSVIEARAQIAPIVAGLAAERIADADVQPLRTSVDEIATVTDPLQLQVLALQFWDQIVDGAQSVVYRLMFNSLRSAYEPALPALSMAMAGEVGKVDAYRDLVDAVAAHDPDAARRAADDLLTPSTTELLRVFDSVDETQGGHDGH</sequence>
<accession>G7H0X1</accession>
<keyword evidence="6" id="KW-1185">Reference proteome</keyword>
<dbReference type="Pfam" id="PF07729">
    <property type="entry name" value="FCD"/>
    <property type="match status" value="1"/>
</dbReference>
<dbReference type="CDD" id="cd07377">
    <property type="entry name" value="WHTH_GntR"/>
    <property type="match status" value="1"/>
</dbReference>
<dbReference type="Pfam" id="PF00392">
    <property type="entry name" value="GntR"/>
    <property type="match status" value="1"/>
</dbReference>
<dbReference type="SUPFAM" id="SSF46785">
    <property type="entry name" value="Winged helix' DNA-binding domain"/>
    <property type="match status" value="1"/>
</dbReference>